<dbReference type="Proteomes" id="UP000225972">
    <property type="component" value="Unassembled WGS sequence"/>
</dbReference>
<dbReference type="OrthoDB" id="9803943at2"/>
<dbReference type="AlphaFoldDB" id="A0A238J5K4"/>
<gene>
    <name evidence="2" type="ORF">TRP8649_00103</name>
</gene>
<dbReference type="InterPro" id="IPR036736">
    <property type="entry name" value="ACP-like_sf"/>
</dbReference>
<dbReference type="SUPFAM" id="SSF47336">
    <property type="entry name" value="ACP-like"/>
    <property type="match status" value="1"/>
</dbReference>
<evidence type="ECO:0000259" key="1">
    <source>
        <dbReference type="PROSITE" id="PS50075"/>
    </source>
</evidence>
<evidence type="ECO:0000313" key="3">
    <source>
        <dbReference type="Proteomes" id="UP000225972"/>
    </source>
</evidence>
<dbReference type="EMBL" id="FXXP01000001">
    <property type="protein sequence ID" value="SMX26031.1"/>
    <property type="molecule type" value="Genomic_DNA"/>
</dbReference>
<feature type="domain" description="Carrier" evidence="1">
    <location>
        <begin position="7"/>
        <end position="95"/>
    </location>
</feature>
<dbReference type="Gene3D" id="1.10.1200.10">
    <property type="entry name" value="ACP-like"/>
    <property type="match status" value="1"/>
</dbReference>
<proteinExistence type="predicted"/>
<dbReference type="Pfam" id="PF00550">
    <property type="entry name" value="PP-binding"/>
    <property type="match status" value="1"/>
</dbReference>
<dbReference type="InterPro" id="IPR009081">
    <property type="entry name" value="PP-bd_ACP"/>
</dbReference>
<accession>A0A238J5K4</accession>
<name>A0A238J5K4_9RHOB</name>
<keyword evidence="3" id="KW-1185">Reference proteome</keyword>
<dbReference type="RefSeq" id="WP_099241596.1">
    <property type="nucleotide sequence ID" value="NZ_FXXP01000001.1"/>
</dbReference>
<organism evidence="2 3">
    <name type="scientific">Pelagimonas phthalicica</name>
    <dbReference type="NCBI Taxonomy" id="1037362"/>
    <lineage>
        <taxon>Bacteria</taxon>
        <taxon>Pseudomonadati</taxon>
        <taxon>Pseudomonadota</taxon>
        <taxon>Alphaproteobacteria</taxon>
        <taxon>Rhodobacterales</taxon>
        <taxon>Roseobacteraceae</taxon>
        <taxon>Pelagimonas</taxon>
    </lineage>
</organism>
<dbReference type="PROSITE" id="PS50075">
    <property type="entry name" value="CARRIER"/>
    <property type="match status" value="1"/>
</dbReference>
<evidence type="ECO:0000313" key="2">
    <source>
        <dbReference type="EMBL" id="SMX26031.1"/>
    </source>
</evidence>
<sequence length="101" mass="10944">MNTSAFAPEVAEKIRNVVIFEGLELEELGIELEEIELDTMLFEETGLDLDSVDALEVLAGVQREFGVTFPEIDSDFIASNASTVRQLATTVSLHLEASAAA</sequence>
<reference evidence="3" key="1">
    <citation type="submission" date="2017-05" db="EMBL/GenBank/DDBJ databases">
        <authorList>
            <person name="Rodrigo-Torres L."/>
            <person name="Arahal R. D."/>
            <person name="Lucena T."/>
        </authorList>
    </citation>
    <scope>NUCLEOTIDE SEQUENCE [LARGE SCALE GENOMIC DNA]</scope>
    <source>
        <strain evidence="3">CECT 8649</strain>
    </source>
</reference>
<protein>
    <submittedName>
        <fullName evidence="2">Acyl carrier protein</fullName>
    </submittedName>
</protein>